<evidence type="ECO:0000313" key="2">
    <source>
        <dbReference type="EMBL" id="KAK2548089.1"/>
    </source>
</evidence>
<keyword evidence="1" id="KW-0812">Transmembrane</keyword>
<evidence type="ECO:0000256" key="1">
    <source>
        <dbReference type="SAM" id="Phobius"/>
    </source>
</evidence>
<dbReference type="Proteomes" id="UP001249851">
    <property type="component" value="Unassembled WGS sequence"/>
</dbReference>
<reference evidence="2" key="1">
    <citation type="journal article" date="2023" name="G3 (Bethesda)">
        <title>Whole genome assembly and annotation of the endangered Caribbean coral Acropora cervicornis.</title>
        <authorList>
            <person name="Selwyn J.D."/>
            <person name="Vollmer S.V."/>
        </authorList>
    </citation>
    <scope>NUCLEOTIDE SEQUENCE</scope>
    <source>
        <strain evidence="2">K2</strain>
    </source>
</reference>
<feature type="transmembrane region" description="Helical" evidence="1">
    <location>
        <begin position="12"/>
        <end position="34"/>
    </location>
</feature>
<protein>
    <submittedName>
        <fullName evidence="2">Uncharacterized protein</fullName>
    </submittedName>
</protein>
<comment type="caution">
    <text evidence="2">The sequence shown here is derived from an EMBL/GenBank/DDBJ whole genome shotgun (WGS) entry which is preliminary data.</text>
</comment>
<reference evidence="2" key="2">
    <citation type="journal article" date="2023" name="Science">
        <title>Genomic signatures of disease resistance in endangered staghorn corals.</title>
        <authorList>
            <person name="Vollmer S.V."/>
            <person name="Selwyn J.D."/>
            <person name="Despard B.A."/>
            <person name="Roesel C.L."/>
        </authorList>
    </citation>
    <scope>NUCLEOTIDE SEQUENCE</scope>
    <source>
        <strain evidence="2">K2</strain>
    </source>
</reference>
<sequence length="147" mass="17193">MHLAWDIVPVHAIPFGLYPFLPTYYLYIFTYIAYETNKVDRNHKSFDGISVILLVRDIGQLPSISVQRTSEQKVQTLHRNSLETFKQGQGMEFQLLNTRISFCQEHLRMSTTSRSLKALLQKIDLEMKRLYNRYNFGNEKVATDITS</sequence>
<dbReference type="EMBL" id="JARQWQ010000156">
    <property type="protein sequence ID" value="KAK2548089.1"/>
    <property type="molecule type" value="Genomic_DNA"/>
</dbReference>
<proteinExistence type="predicted"/>
<evidence type="ECO:0000313" key="3">
    <source>
        <dbReference type="Proteomes" id="UP001249851"/>
    </source>
</evidence>
<name>A0AAD9US90_ACRCE</name>
<gene>
    <name evidence="2" type="ORF">P5673_031789</name>
</gene>
<keyword evidence="1" id="KW-1133">Transmembrane helix</keyword>
<keyword evidence="1" id="KW-0472">Membrane</keyword>
<dbReference type="AlphaFoldDB" id="A0AAD9US90"/>
<accession>A0AAD9US90</accession>
<keyword evidence="3" id="KW-1185">Reference proteome</keyword>
<organism evidence="2 3">
    <name type="scientific">Acropora cervicornis</name>
    <name type="common">Staghorn coral</name>
    <dbReference type="NCBI Taxonomy" id="6130"/>
    <lineage>
        <taxon>Eukaryota</taxon>
        <taxon>Metazoa</taxon>
        <taxon>Cnidaria</taxon>
        <taxon>Anthozoa</taxon>
        <taxon>Hexacorallia</taxon>
        <taxon>Scleractinia</taxon>
        <taxon>Astrocoeniina</taxon>
        <taxon>Acroporidae</taxon>
        <taxon>Acropora</taxon>
    </lineage>
</organism>